<dbReference type="AlphaFoldDB" id="A0A0E9PZQ8"/>
<reference evidence="1" key="2">
    <citation type="journal article" date="2015" name="Fish Shellfish Immunol.">
        <title>Early steps in the European eel (Anguilla anguilla)-Vibrio vulnificus interaction in the gills: Role of the RtxA13 toxin.</title>
        <authorList>
            <person name="Callol A."/>
            <person name="Pajuelo D."/>
            <person name="Ebbesson L."/>
            <person name="Teles M."/>
            <person name="MacKenzie S."/>
            <person name="Amaro C."/>
        </authorList>
    </citation>
    <scope>NUCLEOTIDE SEQUENCE</scope>
</reference>
<sequence>MGKLCRPTGPSFLSAHVQSLRLNNIGVREDRRSIL</sequence>
<name>A0A0E9PZQ8_ANGAN</name>
<protein>
    <submittedName>
        <fullName evidence="1">Uncharacterized protein</fullName>
    </submittedName>
</protein>
<organism evidence="1">
    <name type="scientific">Anguilla anguilla</name>
    <name type="common">European freshwater eel</name>
    <name type="synonym">Muraena anguilla</name>
    <dbReference type="NCBI Taxonomy" id="7936"/>
    <lineage>
        <taxon>Eukaryota</taxon>
        <taxon>Metazoa</taxon>
        <taxon>Chordata</taxon>
        <taxon>Craniata</taxon>
        <taxon>Vertebrata</taxon>
        <taxon>Euteleostomi</taxon>
        <taxon>Actinopterygii</taxon>
        <taxon>Neopterygii</taxon>
        <taxon>Teleostei</taxon>
        <taxon>Anguilliformes</taxon>
        <taxon>Anguillidae</taxon>
        <taxon>Anguilla</taxon>
    </lineage>
</organism>
<reference evidence="1" key="1">
    <citation type="submission" date="2014-11" db="EMBL/GenBank/DDBJ databases">
        <authorList>
            <person name="Amaro Gonzalez C."/>
        </authorList>
    </citation>
    <scope>NUCLEOTIDE SEQUENCE</scope>
</reference>
<accession>A0A0E9PZQ8</accession>
<evidence type="ECO:0000313" key="1">
    <source>
        <dbReference type="EMBL" id="JAH10136.1"/>
    </source>
</evidence>
<proteinExistence type="predicted"/>
<dbReference type="EMBL" id="GBXM01098441">
    <property type="protein sequence ID" value="JAH10136.1"/>
    <property type="molecule type" value="Transcribed_RNA"/>
</dbReference>